<keyword evidence="1 5" id="KW-0444">Lipid biosynthesis</keyword>
<gene>
    <name evidence="5" type="primary">accD</name>
    <name evidence="7" type="ORF">SAMN04487752_0740</name>
</gene>
<dbReference type="UniPathway" id="UPA00655">
    <property type="reaction ID" value="UER00711"/>
</dbReference>
<dbReference type="EMBL" id="FNJW01000008">
    <property type="protein sequence ID" value="SDQ10883.1"/>
    <property type="molecule type" value="Genomic_DNA"/>
</dbReference>
<evidence type="ECO:0000256" key="3">
    <source>
        <dbReference type="ARBA" id="ARBA00022771"/>
    </source>
</evidence>
<dbReference type="SUPFAM" id="SSF52096">
    <property type="entry name" value="ClpP/crotonase"/>
    <property type="match status" value="1"/>
</dbReference>
<comment type="similarity">
    <text evidence="5">Belongs to the AccD/PCCB family.</text>
</comment>
<dbReference type="RefSeq" id="WP_035023153.1">
    <property type="nucleotide sequence ID" value="NZ_CP084916.1"/>
</dbReference>
<dbReference type="HAMAP" id="MF_01395">
    <property type="entry name" value="AcetylCoA_CT_beta"/>
    <property type="match status" value="1"/>
</dbReference>
<dbReference type="PANTHER" id="PTHR42995">
    <property type="entry name" value="ACETYL-COENZYME A CARBOXYLASE CARBOXYL TRANSFERASE SUBUNIT BETA, CHLOROPLASTIC"/>
    <property type="match status" value="1"/>
</dbReference>
<evidence type="ECO:0000256" key="5">
    <source>
        <dbReference type="HAMAP-Rule" id="MF_01395"/>
    </source>
</evidence>
<feature type="binding site" evidence="5">
    <location>
        <position position="38"/>
    </location>
    <ligand>
        <name>Zn(2+)</name>
        <dbReference type="ChEBI" id="CHEBI:29105"/>
    </ligand>
</feature>
<dbReference type="GO" id="GO:0016743">
    <property type="term" value="F:carboxyl- or carbamoyltransferase activity"/>
    <property type="evidence" value="ECO:0007669"/>
    <property type="project" value="UniProtKB-UniRule"/>
</dbReference>
<keyword evidence="5" id="KW-0275">Fatty acid biosynthesis</keyword>
<dbReference type="InterPro" id="IPR011762">
    <property type="entry name" value="COA_CT_N"/>
</dbReference>
<accession>A0A1H0Y742</accession>
<dbReference type="Proteomes" id="UP000199481">
    <property type="component" value="Unassembled WGS sequence"/>
</dbReference>
<dbReference type="AlphaFoldDB" id="A0A1H0Y742"/>
<keyword evidence="4 5" id="KW-0443">Lipid metabolism</keyword>
<keyword evidence="5" id="KW-0862">Zinc</keyword>
<dbReference type="GO" id="GO:0005524">
    <property type="term" value="F:ATP binding"/>
    <property type="evidence" value="ECO:0007669"/>
    <property type="project" value="UniProtKB-KW"/>
</dbReference>
<dbReference type="GO" id="GO:2001295">
    <property type="term" value="P:malonyl-CoA biosynthetic process"/>
    <property type="evidence" value="ECO:0007669"/>
    <property type="project" value="UniProtKB-UniRule"/>
</dbReference>
<reference evidence="8" key="1">
    <citation type="submission" date="2016-10" db="EMBL/GenBank/DDBJ databases">
        <authorList>
            <person name="Varghese N."/>
            <person name="Submissions S."/>
        </authorList>
    </citation>
    <scope>NUCLEOTIDE SEQUENCE [LARGE SCALE GENOMIC DNA]</scope>
    <source>
        <strain evidence="8">MPL-11</strain>
    </source>
</reference>
<feature type="binding site" evidence="5">
    <location>
        <position position="53"/>
    </location>
    <ligand>
        <name>Zn(2+)</name>
        <dbReference type="ChEBI" id="CHEBI:29105"/>
    </ligand>
</feature>
<dbReference type="EC" id="2.1.3.15" evidence="5"/>
<feature type="domain" description="CoA carboxyltransferase N-terminal" evidence="6">
    <location>
        <begin position="31"/>
        <end position="282"/>
    </location>
</feature>
<dbReference type="Gene3D" id="3.90.226.10">
    <property type="entry name" value="2-enoyl-CoA Hydratase, Chain A, domain 1"/>
    <property type="match status" value="1"/>
</dbReference>
<keyword evidence="5" id="KW-0963">Cytoplasm</keyword>
<comment type="function">
    <text evidence="5">Component of the acetyl coenzyme A carboxylase (ACC) complex. Biotin carboxylase (BC) catalyzes the carboxylation of biotin on its carrier protein (BCCP) and then the CO(2) group is transferred by the transcarboxylase to acetyl-CoA to form malonyl-CoA.</text>
</comment>
<dbReference type="NCBIfam" id="TIGR00515">
    <property type="entry name" value="accD"/>
    <property type="match status" value="1"/>
</dbReference>
<keyword evidence="5" id="KW-0479">Metal-binding</keyword>
<organism evidence="7 8">
    <name type="scientific">Carnobacterium viridans</name>
    <dbReference type="NCBI Taxonomy" id="174587"/>
    <lineage>
        <taxon>Bacteria</taxon>
        <taxon>Bacillati</taxon>
        <taxon>Bacillota</taxon>
        <taxon>Bacilli</taxon>
        <taxon>Lactobacillales</taxon>
        <taxon>Carnobacteriaceae</taxon>
        <taxon>Carnobacterium</taxon>
    </lineage>
</organism>
<evidence type="ECO:0000313" key="8">
    <source>
        <dbReference type="Proteomes" id="UP000199481"/>
    </source>
</evidence>
<feature type="binding site" evidence="5">
    <location>
        <position position="56"/>
    </location>
    <ligand>
        <name>Zn(2+)</name>
        <dbReference type="ChEBI" id="CHEBI:29105"/>
    </ligand>
</feature>
<dbReference type="GO" id="GO:0006633">
    <property type="term" value="P:fatty acid biosynthetic process"/>
    <property type="evidence" value="ECO:0007669"/>
    <property type="project" value="UniProtKB-KW"/>
</dbReference>
<evidence type="ECO:0000313" key="7">
    <source>
        <dbReference type="EMBL" id="SDQ10883.1"/>
    </source>
</evidence>
<dbReference type="PANTHER" id="PTHR42995:SF5">
    <property type="entry name" value="ACETYL-COENZYME A CARBOXYLASE CARBOXYL TRANSFERASE SUBUNIT BETA, CHLOROPLASTIC"/>
    <property type="match status" value="1"/>
</dbReference>
<dbReference type="InterPro" id="IPR029045">
    <property type="entry name" value="ClpP/crotonase-like_dom_sf"/>
</dbReference>
<dbReference type="Pfam" id="PF01039">
    <property type="entry name" value="Carboxyl_trans"/>
    <property type="match status" value="1"/>
</dbReference>
<dbReference type="PROSITE" id="PS50980">
    <property type="entry name" value="COA_CT_NTER"/>
    <property type="match status" value="1"/>
</dbReference>
<evidence type="ECO:0000256" key="1">
    <source>
        <dbReference type="ARBA" id="ARBA00022516"/>
    </source>
</evidence>
<evidence type="ECO:0000256" key="4">
    <source>
        <dbReference type="ARBA" id="ARBA00023098"/>
    </source>
</evidence>
<feature type="binding site" evidence="5">
    <location>
        <position position="35"/>
    </location>
    <ligand>
        <name>Zn(2+)</name>
        <dbReference type="ChEBI" id="CHEBI:29105"/>
    </ligand>
</feature>
<keyword evidence="8" id="KW-1185">Reference proteome</keyword>
<name>A0A1H0Y742_9LACT</name>
<evidence type="ECO:0000259" key="6">
    <source>
        <dbReference type="PROSITE" id="PS50980"/>
    </source>
</evidence>
<sequence length="282" mass="31509">MQLFKKRAYIPITKHSQISEETDNPMVPDGMFAQCPSCKKAIYTKDLGAEKICPECSYTFRIRAQKRIELTLDEASFEEWYHDIPFENPLNFPDYDKKIEQAQKKTALHEAVLTGKGTINGIETAICVMDSHFIMGSMGKIVGEKITRTFEKAIEEKLPVIIFTASGGARMQESILSLMQMAKISGAVARHSDAGLLYVTVLTDPTTGGVTASFAMQGDIILSEPQALVGFAGRRVIEQTINEELPDDFQLAESVLENGFIDKIVPRKEMKQLLSDILRMHQ</sequence>
<comment type="pathway">
    <text evidence="5">Lipid metabolism; malonyl-CoA biosynthesis; malonyl-CoA from acetyl-CoA: step 1/1.</text>
</comment>
<comment type="subunit">
    <text evidence="5">Acetyl-CoA carboxylase is a heterohexamer composed of biotin carboxyl carrier protein (AccB), biotin carboxylase (AccC) and two subunits each of ACCase subunit alpha (AccA) and ACCase subunit beta (AccD).</text>
</comment>
<comment type="catalytic activity">
    <reaction evidence="5">
        <text>N(6)-carboxybiotinyl-L-lysyl-[protein] + acetyl-CoA = N(6)-biotinyl-L-lysyl-[protein] + malonyl-CoA</text>
        <dbReference type="Rhea" id="RHEA:54728"/>
        <dbReference type="Rhea" id="RHEA-COMP:10505"/>
        <dbReference type="Rhea" id="RHEA-COMP:10506"/>
        <dbReference type="ChEBI" id="CHEBI:57288"/>
        <dbReference type="ChEBI" id="CHEBI:57384"/>
        <dbReference type="ChEBI" id="CHEBI:83144"/>
        <dbReference type="ChEBI" id="CHEBI:83145"/>
        <dbReference type="EC" id="2.1.3.15"/>
    </reaction>
</comment>
<keyword evidence="5" id="KW-0547">Nucleotide-binding</keyword>
<keyword evidence="2 5" id="KW-0808">Transferase</keyword>
<dbReference type="GO" id="GO:0009317">
    <property type="term" value="C:acetyl-CoA carboxylase complex"/>
    <property type="evidence" value="ECO:0007669"/>
    <property type="project" value="InterPro"/>
</dbReference>
<dbReference type="GO" id="GO:0008270">
    <property type="term" value="F:zinc ion binding"/>
    <property type="evidence" value="ECO:0007669"/>
    <property type="project" value="UniProtKB-UniRule"/>
</dbReference>
<proteinExistence type="inferred from homology"/>
<evidence type="ECO:0000256" key="2">
    <source>
        <dbReference type="ARBA" id="ARBA00022679"/>
    </source>
</evidence>
<dbReference type="InterPro" id="IPR000438">
    <property type="entry name" value="Acetyl_CoA_COase_Trfase_b_su"/>
</dbReference>
<keyword evidence="5" id="KW-0067">ATP-binding</keyword>
<dbReference type="OrthoDB" id="9772975at2"/>
<comment type="caution">
    <text evidence="5">Lacks conserved residue(s) required for the propagation of feature annotation.</text>
</comment>
<comment type="cofactor">
    <cofactor evidence="5">
        <name>Zn(2+)</name>
        <dbReference type="ChEBI" id="CHEBI:29105"/>
    </cofactor>
    <text evidence="5">Binds 1 zinc ion per subunit.</text>
</comment>
<protein>
    <recommendedName>
        <fullName evidence="5">Acetyl-coenzyme A carboxylase carboxyl transferase subunit beta</fullName>
        <shortName evidence="5">ACCase subunit beta</shortName>
        <shortName evidence="5">Acetyl-CoA carboxylase carboxyltransferase subunit beta</shortName>
        <ecNumber evidence="5">2.1.3.15</ecNumber>
    </recommendedName>
</protein>
<keyword evidence="3 5" id="KW-0863">Zinc-finger</keyword>
<dbReference type="PRINTS" id="PR01070">
    <property type="entry name" value="ACCCTRFRASEB"/>
</dbReference>
<comment type="subcellular location">
    <subcellularLocation>
        <location evidence="5">Cytoplasm</location>
    </subcellularLocation>
</comment>
<dbReference type="InterPro" id="IPR034733">
    <property type="entry name" value="AcCoA_carboxyl_beta"/>
</dbReference>
<dbReference type="GO" id="GO:0003989">
    <property type="term" value="F:acetyl-CoA carboxylase activity"/>
    <property type="evidence" value="ECO:0007669"/>
    <property type="project" value="InterPro"/>
</dbReference>
<keyword evidence="5" id="KW-0276">Fatty acid metabolism</keyword>